<keyword evidence="2" id="KW-1185">Reference proteome</keyword>
<name>A0ABP6RR91_9PSEU</name>
<proteinExistence type="predicted"/>
<reference evidence="2" key="1">
    <citation type="journal article" date="2019" name="Int. J. Syst. Evol. Microbiol.">
        <title>The Global Catalogue of Microorganisms (GCM) 10K type strain sequencing project: providing services to taxonomists for standard genome sequencing and annotation.</title>
        <authorList>
            <consortium name="The Broad Institute Genomics Platform"/>
            <consortium name="The Broad Institute Genome Sequencing Center for Infectious Disease"/>
            <person name="Wu L."/>
            <person name="Ma J."/>
        </authorList>
    </citation>
    <scope>NUCLEOTIDE SEQUENCE [LARGE SCALE GENOMIC DNA]</scope>
    <source>
        <strain evidence="2">JCM 9687</strain>
    </source>
</reference>
<protein>
    <submittedName>
        <fullName evidence="1">Uncharacterized protein</fullName>
    </submittedName>
</protein>
<dbReference type="EMBL" id="BAAAYK010000038">
    <property type="protein sequence ID" value="GAA3358405.1"/>
    <property type="molecule type" value="Genomic_DNA"/>
</dbReference>
<gene>
    <name evidence="1" type="ORF">GCM10020366_30340</name>
</gene>
<accession>A0ABP6RR91</accession>
<sequence>MPGQPVGTLLVPAHASWLKLAEAIEFVNAVHPRRAFAIHDAMLNERGLRSINNWLAQATDSDYRYPAPGESL</sequence>
<organism evidence="1 2">
    <name type="scientific">Saccharopolyspora gregorii</name>
    <dbReference type="NCBI Taxonomy" id="33914"/>
    <lineage>
        <taxon>Bacteria</taxon>
        <taxon>Bacillati</taxon>
        <taxon>Actinomycetota</taxon>
        <taxon>Actinomycetes</taxon>
        <taxon>Pseudonocardiales</taxon>
        <taxon>Pseudonocardiaceae</taxon>
        <taxon>Saccharopolyspora</taxon>
    </lineage>
</organism>
<evidence type="ECO:0000313" key="2">
    <source>
        <dbReference type="Proteomes" id="UP001500483"/>
    </source>
</evidence>
<dbReference type="Proteomes" id="UP001500483">
    <property type="component" value="Unassembled WGS sequence"/>
</dbReference>
<evidence type="ECO:0000313" key="1">
    <source>
        <dbReference type="EMBL" id="GAA3358405.1"/>
    </source>
</evidence>
<comment type="caution">
    <text evidence="1">The sequence shown here is derived from an EMBL/GenBank/DDBJ whole genome shotgun (WGS) entry which is preliminary data.</text>
</comment>